<name>A0A7I0HRR3_9LEPT</name>
<proteinExistence type="predicted"/>
<accession>A0A7I0HRR3</accession>
<comment type="caution">
    <text evidence="1">The sequence shown here is derived from an EMBL/GenBank/DDBJ whole genome shotgun (WGS) entry which is preliminary data.</text>
</comment>
<dbReference type="EMBL" id="RQFT01000009">
    <property type="protein sequence ID" value="TGL05022.1"/>
    <property type="molecule type" value="Genomic_DNA"/>
</dbReference>
<protein>
    <submittedName>
        <fullName evidence="1">Uncharacterized protein</fullName>
    </submittedName>
</protein>
<evidence type="ECO:0000313" key="2">
    <source>
        <dbReference type="Proteomes" id="UP000297641"/>
    </source>
</evidence>
<organism evidence="1 2">
    <name type="scientific">Leptospira bouyouniensis</name>
    <dbReference type="NCBI Taxonomy" id="2484911"/>
    <lineage>
        <taxon>Bacteria</taxon>
        <taxon>Pseudomonadati</taxon>
        <taxon>Spirochaetota</taxon>
        <taxon>Spirochaetia</taxon>
        <taxon>Leptospirales</taxon>
        <taxon>Leptospiraceae</taxon>
        <taxon>Leptospira</taxon>
    </lineage>
</organism>
<dbReference type="AlphaFoldDB" id="A0A7I0HRR3"/>
<evidence type="ECO:0000313" key="1">
    <source>
        <dbReference type="EMBL" id="TGL05022.1"/>
    </source>
</evidence>
<gene>
    <name evidence="1" type="ORF">EHQ43_10300</name>
</gene>
<dbReference type="RefSeq" id="WP_135771153.1">
    <property type="nucleotide sequence ID" value="NZ_RQFT01000009.1"/>
</dbReference>
<dbReference type="Proteomes" id="UP000297641">
    <property type="component" value="Unassembled WGS sequence"/>
</dbReference>
<reference evidence="1 2" key="1">
    <citation type="journal article" date="2019" name="PLoS Negl. Trop. Dis.">
        <title>Revisiting the worldwide diversity of Leptospira species in the environment.</title>
        <authorList>
            <person name="Vincent A.T."/>
            <person name="Schiettekatte O."/>
            <person name="Bourhy P."/>
            <person name="Veyrier F.J."/>
            <person name="Picardeau M."/>
        </authorList>
    </citation>
    <scope>NUCLEOTIDE SEQUENCE [LARGE SCALE GENOMIC DNA]</scope>
    <source>
        <strain evidence="1 2">201800273</strain>
    </source>
</reference>
<sequence length="71" mass="8028">MTKTIEEINLIMGDDSDILSGIRAASKEEENHAELYNPYIVLEENKLSDKLFEDFLSEKNPLEDLIIGSKG</sequence>